<dbReference type="Pfam" id="PF00730">
    <property type="entry name" value="HhH-GPD"/>
    <property type="match status" value="1"/>
</dbReference>
<evidence type="ECO:0000256" key="4">
    <source>
        <dbReference type="ARBA" id="ARBA00022763"/>
    </source>
</evidence>
<dbReference type="EC" id="4.2.99.18" evidence="10"/>
<comment type="caution">
    <text evidence="10">Lacks conserved residue(s) required for the propagation of feature annotation.</text>
</comment>
<keyword evidence="13" id="KW-1185">Reference proteome</keyword>
<evidence type="ECO:0000256" key="7">
    <source>
        <dbReference type="ARBA" id="ARBA00023014"/>
    </source>
</evidence>
<dbReference type="PANTHER" id="PTHR10359">
    <property type="entry name" value="A/G-SPECIFIC ADENINE GLYCOSYLASE/ENDONUCLEASE III"/>
    <property type="match status" value="1"/>
</dbReference>
<comment type="function">
    <text evidence="10">DNA repair enzyme that has both DNA N-glycosylase activity and AP-lyase activity. The DNA N-glycosylase activity releases various damaged pyrimidines from DNA by cleaving the N-glycosidic bond, leaving an AP (apurinic/apyrimidinic) site. The AP-lyase activity cleaves the phosphodiester bond 3' to the AP site by a beta-elimination, leaving a 3'-terminal unsaturated sugar and a product with a terminal 5'-phosphate.</text>
</comment>
<evidence type="ECO:0000256" key="2">
    <source>
        <dbReference type="ARBA" id="ARBA00022485"/>
    </source>
</evidence>
<keyword evidence="10" id="KW-0456">Lyase</keyword>
<keyword evidence="12" id="KW-0540">Nuclease</keyword>
<dbReference type="PIRSF" id="PIRSF001435">
    <property type="entry name" value="Nth"/>
    <property type="match status" value="1"/>
</dbReference>
<keyword evidence="2" id="KW-0004">4Fe-4S</keyword>
<keyword evidence="3" id="KW-0479">Metal-binding</keyword>
<comment type="caution">
    <text evidence="12">The sequence shown here is derived from an EMBL/GenBank/DDBJ whole genome shotgun (WGS) entry which is preliminary data.</text>
</comment>
<dbReference type="AlphaFoldDB" id="H3NKT9"/>
<sequence length="209" mass="23709">MLTKECARQVLEAIISIYPDAKPELDFTNHYQLLLAVILSAQTTDVAVNQVTPALFDRFPDPQTLSQASPQEIEPYLKTIGLYRNKAKYLLQCAQQLVKDFKGQVPDNRKDLMSLAGVGRKTTNVVLSVGFGVPAFAVDTHIHRIALHHQIVDPGASVRQVEDRVMEVLPPELWTQAHQSLIYFGRRVCHPRNPQCHHYPQLYQCQDQE</sequence>
<dbReference type="CDD" id="cd00056">
    <property type="entry name" value="ENDO3c"/>
    <property type="match status" value="1"/>
</dbReference>
<evidence type="ECO:0000259" key="11">
    <source>
        <dbReference type="SMART" id="SM00478"/>
    </source>
</evidence>
<dbReference type="GO" id="GO:0046872">
    <property type="term" value="F:metal ion binding"/>
    <property type="evidence" value="ECO:0007669"/>
    <property type="project" value="UniProtKB-KW"/>
</dbReference>
<dbReference type="HAMAP" id="MF_00942">
    <property type="entry name" value="Nth"/>
    <property type="match status" value="1"/>
</dbReference>
<evidence type="ECO:0000313" key="12">
    <source>
        <dbReference type="EMBL" id="EHR36217.1"/>
    </source>
</evidence>
<evidence type="ECO:0000256" key="8">
    <source>
        <dbReference type="ARBA" id="ARBA00023204"/>
    </source>
</evidence>
<dbReference type="eggNOG" id="COG0177">
    <property type="taxonomic scope" value="Bacteria"/>
</dbReference>
<dbReference type="STRING" id="883113.HMPREF9708_01478"/>
<dbReference type="FunFam" id="1.10.340.30:FF:000001">
    <property type="entry name" value="Endonuclease III"/>
    <property type="match status" value="1"/>
</dbReference>
<comment type="cofactor">
    <cofactor evidence="10">
        <name>[4Fe-4S] cluster</name>
        <dbReference type="ChEBI" id="CHEBI:49883"/>
    </cofactor>
    <text evidence="10">Binds 1 [4Fe-4S] cluster.</text>
</comment>
<dbReference type="Gene3D" id="1.10.340.30">
    <property type="entry name" value="Hypothetical protein, domain 2"/>
    <property type="match status" value="1"/>
</dbReference>
<dbReference type="OrthoDB" id="9800977at2"/>
<dbReference type="GO" id="GO:0019104">
    <property type="term" value="F:DNA N-glycosylase activity"/>
    <property type="evidence" value="ECO:0007669"/>
    <property type="project" value="UniProtKB-UniRule"/>
</dbReference>
<dbReference type="InterPro" id="IPR011257">
    <property type="entry name" value="DNA_glycosylase"/>
</dbReference>
<organism evidence="12 13">
    <name type="scientific">Facklamia languida CCUG 37842</name>
    <dbReference type="NCBI Taxonomy" id="883113"/>
    <lineage>
        <taxon>Bacteria</taxon>
        <taxon>Bacillati</taxon>
        <taxon>Bacillota</taxon>
        <taxon>Bacilli</taxon>
        <taxon>Lactobacillales</taxon>
        <taxon>Aerococcaceae</taxon>
        <taxon>Facklamia</taxon>
    </lineage>
</organism>
<dbReference type="HOGENOM" id="CLU_012862_3_3_9"/>
<keyword evidence="7" id="KW-0411">Iron-sulfur</keyword>
<keyword evidence="10" id="KW-0238">DNA-binding</keyword>
<dbReference type="InterPro" id="IPR005759">
    <property type="entry name" value="Nth"/>
</dbReference>
<dbReference type="InterPro" id="IPR023170">
    <property type="entry name" value="HhH_base_excis_C"/>
</dbReference>
<evidence type="ECO:0000256" key="1">
    <source>
        <dbReference type="ARBA" id="ARBA00008343"/>
    </source>
</evidence>
<dbReference type="InterPro" id="IPR003265">
    <property type="entry name" value="HhH-GPD_domain"/>
</dbReference>
<evidence type="ECO:0000256" key="5">
    <source>
        <dbReference type="ARBA" id="ARBA00022801"/>
    </source>
</evidence>
<dbReference type="EMBL" id="AGEG01000016">
    <property type="protein sequence ID" value="EHR36217.1"/>
    <property type="molecule type" value="Genomic_DNA"/>
</dbReference>
<dbReference type="SMART" id="SM00478">
    <property type="entry name" value="ENDO3c"/>
    <property type="match status" value="1"/>
</dbReference>
<dbReference type="Gene3D" id="1.10.1670.10">
    <property type="entry name" value="Helix-hairpin-Helix base-excision DNA repair enzymes (C-terminal)"/>
    <property type="match status" value="1"/>
</dbReference>
<dbReference type="NCBIfam" id="TIGR01083">
    <property type="entry name" value="nth"/>
    <property type="match status" value="1"/>
</dbReference>
<dbReference type="InterPro" id="IPR000445">
    <property type="entry name" value="HhH_motif"/>
</dbReference>
<keyword evidence="5 10" id="KW-0378">Hydrolase</keyword>
<evidence type="ECO:0000256" key="10">
    <source>
        <dbReference type="HAMAP-Rule" id="MF_00942"/>
    </source>
</evidence>
<proteinExistence type="inferred from homology"/>
<evidence type="ECO:0000313" key="13">
    <source>
        <dbReference type="Proteomes" id="UP000006190"/>
    </source>
</evidence>
<accession>H3NKT9</accession>
<feature type="domain" description="HhH-GPD" evidence="11">
    <location>
        <begin position="39"/>
        <end position="187"/>
    </location>
</feature>
<comment type="similarity">
    <text evidence="1 10">Belongs to the Nth/MutY family.</text>
</comment>
<dbReference type="PATRIC" id="fig|883113.3.peg.1480"/>
<dbReference type="Proteomes" id="UP000006190">
    <property type="component" value="Unassembled WGS sequence"/>
</dbReference>
<dbReference type="GO" id="GO:0051539">
    <property type="term" value="F:4 iron, 4 sulfur cluster binding"/>
    <property type="evidence" value="ECO:0007669"/>
    <property type="project" value="UniProtKB-KW"/>
</dbReference>
<comment type="catalytic activity">
    <reaction evidence="10">
        <text>2'-deoxyribonucleotide-(2'-deoxyribose 5'-phosphate)-2'-deoxyribonucleotide-DNA = a 3'-end 2'-deoxyribonucleotide-(2,3-dehydro-2,3-deoxyribose 5'-phosphate)-DNA + a 5'-end 5'-phospho-2'-deoxyribonucleoside-DNA + H(+)</text>
        <dbReference type="Rhea" id="RHEA:66592"/>
        <dbReference type="Rhea" id="RHEA-COMP:13180"/>
        <dbReference type="Rhea" id="RHEA-COMP:16897"/>
        <dbReference type="Rhea" id="RHEA-COMP:17067"/>
        <dbReference type="ChEBI" id="CHEBI:15378"/>
        <dbReference type="ChEBI" id="CHEBI:136412"/>
        <dbReference type="ChEBI" id="CHEBI:157695"/>
        <dbReference type="ChEBI" id="CHEBI:167181"/>
        <dbReference type="EC" id="4.2.99.18"/>
    </reaction>
</comment>
<keyword evidence="9 10" id="KW-0326">Glycosidase</keyword>
<keyword evidence="12" id="KW-0255">Endonuclease</keyword>
<dbReference type="GO" id="GO:0003677">
    <property type="term" value="F:DNA binding"/>
    <property type="evidence" value="ECO:0007669"/>
    <property type="project" value="UniProtKB-UniRule"/>
</dbReference>
<keyword evidence="4 10" id="KW-0227">DNA damage</keyword>
<keyword evidence="6" id="KW-0408">Iron</keyword>
<evidence type="ECO:0000256" key="6">
    <source>
        <dbReference type="ARBA" id="ARBA00023004"/>
    </source>
</evidence>
<reference evidence="12 13" key="1">
    <citation type="submission" date="2012-01" db="EMBL/GenBank/DDBJ databases">
        <title>The Genome Sequence of Facklamia languida CCUG 37842.</title>
        <authorList>
            <consortium name="The Broad Institute Genome Sequencing Platform"/>
            <person name="Earl A."/>
            <person name="Ward D."/>
            <person name="Feldgarden M."/>
            <person name="Gevers D."/>
            <person name="Huys G."/>
            <person name="Young S.K."/>
            <person name="Zeng Q."/>
            <person name="Gargeya S."/>
            <person name="Fitzgerald M."/>
            <person name="Haas B."/>
            <person name="Abouelleil A."/>
            <person name="Alvarado L."/>
            <person name="Arachchi H.M."/>
            <person name="Berlin A."/>
            <person name="Chapman S.B."/>
            <person name="Gearin G."/>
            <person name="Goldberg J."/>
            <person name="Griggs A."/>
            <person name="Gujja S."/>
            <person name="Hansen M."/>
            <person name="Heiman D."/>
            <person name="Howarth C."/>
            <person name="Larimer J."/>
            <person name="Lui A."/>
            <person name="MacDonald P.J.P."/>
            <person name="McCowen C."/>
            <person name="Montmayeur A."/>
            <person name="Murphy C."/>
            <person name="Neiman D."/>
            <person name="Pearson M."/>
            <person name="Priest M."/>
            <person name="Roberts A."/>
            <person name="Saif S."/>
            <person name="Shea T."/>
            <person name="Sisk P."/>
            <person name="Stolte C."/>
            <person name="Sykes S."/>
            <person name="Wortman J."/>
            <person name="Nusbaum C."/>
            <person name="Birren B."/>
        </authorList>
    </citation>
    <scope>NUCLEOTIDE SEQUENCE [LARGE SCALE GENOMIC DNA]</scope>
    <source>
        <strain evidence="12 13">CCUG 37842</strain>
    </source>
</reference>
<dbReference type="RefSeq" id="WP_006309711.1">
    <property type="nucleotide sequence ID" value="NZ_JH601133.1"/>
</dbReference>
<evidence type="ECO:0000256" key="3">
    <source>
        <dbReference type="ARBA" id="ARBA00022723"/>
    </source>
</evidence>
<keyword evidence="8 10" id="KW-0234">DNA repair</keyword>
<evidence type="ECO:0000256" key="9">
    <source>
        <dbReference type="ARBA" id="ARBA00023295"/>
    </source>
</evidence>
<dbReference type="SUPFAM" id="SSF48150">
    <property type="entry name" value="DNA-glycosylase"/>
    <property type="match status" value="1"/>
</dbReference>
<name>H3NKT9_9LACT</name>
<dbReference type="Pfam" id="PF00633">
    <property type="entry name" value="HHH"/>
    <property type="match status" value="1"/>
</dbReference>
<dbReference type="GO" id="GO:0140078">
    <property type="term" value="F:class I DNA-(apurinic or apyrimidinic site) endonuclease activity"/>
    <property type="evidence" value="ECO:0007669"/>
    <property type="project" value="UniProtKB-EC"/>
</dbReference>
<dbReference type="PANTHER" id="PTHR10359:SF18">
    <property type="entry name" value="ENDONUCLEASE III"/>
    <property type="match status" value="1"/>
</dbReference>
<gene>
    <name evidence="10" type="primary">nth</name>
    <name evidence="12" type="ORF">HMPREF9708_01478</name>
</gene>
<dbReference type="GO" id="GO:0006285">
    <property type="term" value="P:base-excision repair, AP site formation"/>
    <property type="evidence" value="ECO:0007669"/>
    <property type="project" value="TreeGrafter"/>
</dbReference>
<protein>
    <recommendedName>
        <fullName evidence="10">Endonuclease III</fullName>
        <ecNumber evidence="10">4.2.99.18</ecNumber>
    </recommendedName>
    <alternativeName>
        <fullName evidence="10">DNA-(apurinic or apyrimidinic site) lyase</fullName>
    </alternativeName>
</protein>